<feature type="compositionally biased region" description="Low complexity" evidence="1">
    <location>
        <begin position="1182"/>
        <end position="1191"/>
    </location>
</feature>
<feature type="region of interest" description="Disordered" evidence="1">
    <location>
        <begin position="359"/>
        <end position="385"/>
    </location>
</feature>
<feature type="region of interest" description="Disordered" evidence="1">
    <location>
        <begin position="1260"/>
        <end position="1281"/>
    </location>
</feature>
<accession>A0A836GJU8</accession>
<feature type="compositionally biased region" description="Low complexity" evidence="1">
    <location>
        <begin position="582"/>
        <end position="596"/>
    </location>
</feature>
<feature type="region of interest" description="Disordered" evidence="1">
    <location>
        <begin position="277"/>
        <end position="340"/>
    </location>
</feature>
<protein>
    <submittedName>
        <fullName evidence="2">Uncharacterized protein</fullName>
    </submittedName>
</protein>
<dbReference type="KEGG" id="lmat:92514155"/>
<feature type="region of interest" description="Disordered" evidence="1">
    <location>
        <begin position="1376"/>
        <end position="1404"/>
    </location>
</feature>
<dbReference type="OrthoDB" id="266281at2759"/>
<feature type="region of interest" description="Disordered" evidence="1">
    <location>
        <begin position="1110"/>
        <end position="1137"/>
    </location>
</feature>
<evidence type="ECO:0000256" key="1">
    <source>
        <dbReference type="SAM" id="MobiDB-lite"/>
    </source>
</evidence>
<feature type="compositionally biased region" description="Polar residues" evidence="1">
    <location>
        <begin position="294"/>
        <end position="306"/>
    </location>
</feature>
<feature type="region of interest" description="Disordered" evidence="1">
    <location>
        <begin position="1750"/>
        <end position="1778"/>
    </location>
</feature>
<feature type="compositionally biased region" description="Low complexity" evidence="1">
    <location>
        <begin position="1029"/>
        <end position="1051"/>
    </location>
</feature>
<feature type="compositionally biased region" description="Low complexity" evidence="1">
    <location>
        <begin position="212"/>
        <end position="229"/>
    </location>
</feature>
<feature type="region of interest" description="Disordered" evidence="1">
    <location>
        <begin position="851"/>
        <end position="889"/>
    </location>
</feature>
<reference evidence="2 3" key="1">
    <citation type="submission" date="2021-03" db="EMBL/GenBank/DDBJ databases">
        <title>Leishmania (Mundinia) martiniquensis Genome sequencing and assembly.</title>
        <authorList>
            <person name="Almutairi H."/>
            <person name="Gatherer D."/>
        </authorList>
    </citation>
    <scope>NUCLEOTIDE SEQUENCE [LARGE SCALE GENOMIC DNA]</scope>
    <source>
        <strain evidence="2">LSCM1</strain>
    </source>
</reference>
<evidence type="ECO:0000313" key="3">
    <source>
        <dbReference type="Proteomes" id="UP000673552"/>
    </source>
</evidence>
<feature type="compositionally biased region" description="Polar residues" evidence="1">
    <location>
        <begin position="1011"/>
        <end position="1024"/>
    </location>
</feature>
<dbReference type="RefSeq" id="XP_067177874.1">
    <property type="nucleotide sequence ID" value="XM_067321643.1"/>
</dbReference>
<feature type="region of interest" description="Disordered" evidence="1">
    <location>
        <begin position="211"/>
        <end position="248"/>
    </location>
</feature>
<feature type="region of interest" description="Disordered" evidence="1">
    <location>
        <begin position="564"/>
        <end position="599"/>
    </location>
</feature>
<feature type="region of interest" description="Disordered" evidence="1">
    <location>
        <begin position="1"/>
        <end position="88"/>
    </location>
</feature>
<feature type="region of interest" description="Disordered" evidence="1">
    <location>
        <begin position="964"/>
        <end position="1055"/>
    </location>
</feature>
<keyword evidence="3" id="KW-1185">Reference proteome</keyword>
<evidence type="ECO:0000313" key="2">
    <source>
        <dbReference type="EMBL" id="KAG5476416.1"/>
    </source>
</evidence>
<organism evidence="2 3">
    <name type="scientific">Leishmania martiniquensis</name>
    <dbReference type="NCBI Taxonomy" id="1580590"/>
    <lineage>
        <taxon>Eukaryota</taxon>
        <taxon>Discoba</taxon>
        <taxon>Euglenozoa</taxon>
        <taxon>Kinetoplastea</taxon>
        <taxon>Metakinetoplastina</taxon>
        <taxon>Trypanosomatida</taxon>
        <taxon>Trypanosomatidae</taxon>
        <taxon>Leishmaniinae</taxon>
        <taxon>Leishmania</taxon>
    </lineage>
</organism>
<feature type="compositionally biased region" description="Basic and acidic residues" evidence="1">
    <location>
        <begin position="873"/>
        <end position="883"/>
    </location>
</feature>
<gene>
    <name evidence="2" type="ORF">LSCM1_04120</name>
</gene>
<proteinExistence type="predicted"/>
<name>A0A836GJU8_9TRYP</name>
<feature type="region of interest" description="Disordered" evidence="1">
    <location>
        <begin position="1330"/>
        <end position="1355"/>
    </location>
</feature>
<dbReference type="Proteomes" id="UP000673552">
    <property type="component" value="Chromosome 26"/>
</dbReference>
<dbReference type="EMBL" id="JAFEUZ010000026">
    <property type="protein sequence ID" value="KAG5476416.1"/>
    <property type="molecule type" value="Genomic_DNA"/>
</dbReference>
<feature type="compositionally biased region" description="Polar residues" evidence="1">
    <location>
        <begin position="851"/>
        <end position="869"/>
    </location>
</feature>
<feature type="region of interest" description="Disordered" evidence="1">
    <location>
        <begin position="1175"/>
        <end position="1212"/>
    </location>
</feature>
<feature type="compositionally biased region" description="Polar residues" evidence="1">
    <location>
        <begin position="41"/>
        <end position="55"/>
    </location>
</feature>
<feature type="compositionally biased region" description="Polar residues" evidence="1">
    <location>
        <begin position="1344"/>
        <end position="1355"/>
    </location>
</feature>
<comment type="caution">
    <text evidence="2">The sequence shown here is derived from an EMBL/GenBank/DDBJ whole genome shotgun (WGS) entry which is preliminary data.</text>
</comment>
<dbReference type="GeneID" id="92514155"/>
<sequence length="1778" mass="186359">MESHTVRANRSDAGWRGVCDHAQPPRPAHTGSGVARDAADTNANQSPLATESTTFARERSLLSTTTTSARNGRAAAHYPQSTKRGDDLGGALTRQAQWATAVVAAGTTATRPLSLSAASVRHPAVSISSQARQSCSSFFATLSSAAASCPSSMEGFSAPHPVLRSHMVSPQLQPLHCFGIRPNGDDSPARSCFFDVRRSSAELRQKYSQLMPSKSAAAPSPGSVASVPSRKGIVMSPTKSPPVAATPLMRGGSDKALYARPRPASFTYASLSNSGLAEPRQESAQVEAVANDASPRSRQTDMADSSTVRDLEPLSQSSRRCSSWVPPVKYPSTMHGPEQAGVGDARVEAAQRIRSFSASLVSHRQPQQALGGPPPQAGQTHPQGTCADAANVATPGCDFDVLGVGDGGGSSGLFCGEGQTSDEGEVGIPFTPQAAAGAAGIEIGPAAGEWNLPRIQQRILAARLQAQERQHFTSAVEILVSVQMSLDADYREASQGGGELISGFSLTPAQRAHYADLVGRELQYVAALWMKKLHSAESPMLVPTTEVVHAPQGAAESIAVSCAMPPDTTTRTGAEGEDGNRVRVSNSGSSRSSSSSKPCVTMCRKSSEYSFLYSAHTVNSAAASTPQPDSPMPAHATVAVNFASTVHHSPTNAPAKMTQAACEEARMAQVCSPHSPQSRANATNDFIPDGSEASHLSSVLSTAEKRNMWGSYAHTSASGDRSMSAPGVHGNDHWAREVSALVDLHGTSEPGEYCEQLAPCHPRHGREPIRRMQYSMEALSTDSSITTELSSVYDDKVLGPQGQTPFDNTVMARRQHRSTHVKKRSADALLAAIHARSSADTSSLCHITETSNGFSTRNRSSPVSGTSPALGSVRRDSIRRDSPHVQQLSPPQVLMPSAQQHIGPDAVMAAVEAGGESEPATTFDKAADAISSASLHVRSSRAISLAVSPAAPCRSFQQTPERRCLASSAETDVDVAAPPARLHTRPGESAASSLPPPTPASRDACAGDTARTASPLSTRATTGKATLKSPPAAAGDASAAPASSVSPSTCSLCREGGEQQGEASLSDTGSAVKRCSTVLQDVTVTQKQRQSCGWQSVTKAPCDLRQLTETNISSEHRSPRHLSSGGEDVTATSAAHTASTTAAATASITAAAPGCVPAQEERVWHMLASGHVSRQHSASSFSSPRPQAAPATAPPRSSPASPTASSAGIHDGHVKYTCPEATAAPESDSCHHPHRYHEIQPRQKAVPKGGACHQASLRSLSAPSTRPLHAAHDEKSGDCPHSSCTRLSHPYNYEYKTIVCSDGQLHKRLILCKSACPSLRTQISPAPTGFAVPSSAAQHKASEPLTQRPPSLKLSLSPTYPQHPATALVQLADSETTSLGRRASPQRDEWSDAHQAAEAQEPHSAQVVTGTSLAEEQHEAHLLQRVPCTQPEACLVDDSRASAEMPNTPFEGADVCEVVLTASAESGPALRAELTDAPINAAAVDGENEANATAADGAPSSRSADLGGHRACGGRHPFIFSGDVIQWWLDEKGALSGRYYNPYRVKLPRADATALKWGGTPACHMLGVAVDRDDGSNLRHAALDDDSGSSAAPATFKAAAGRNVAVLTYSSAQSACTRQADVHRSPPREWLKTRREMQQHQQPLQSEMHRQTSFCLPTSHGARAAAAAKESRGPSLSAEANCARCCLHDSAVETEMVIGGGARARWAATRPSAPSKPVALPRHLQLCFDDDFNMFRRAAAAAVAAAASGGVAAGAAPQKRPGTVGAKRTYPCKSNAEQ</sequence>
<feature type="compositionally biased region" description="Low complexity" evidence="1">
    <location>
        <begin position="1198"/>
        <end position="1207"/>
    </location>
</feature>